<dbReference type="Gene3D" id="3.90.180.10">
    <property type="entry name" value="Medium-chain alcohol dehydrogenases, catalytic domain"/>
    <property type="match status" value="1"/>
</dbReference>
<evidence type="ECO:0000313" key="5">
    <source>
        <dbReference type="Proteomes" id="UP000239735"/>
    </source>
</evidence>
<dbReference type="InterPro" id="IPR013154">
    <property type="entry name" value="ADH-like_N"/>
</dbReference>
<sequence>MLIPDMKAIQIQSTGGPEVLQLAELPIPEPGPGQVLIRVEATGVNFIEVYFRKGVYKTAFPLTPGSEAAGTVEELGPGVNGFKAGDAVASTAVIGSYAEYALVPAAQLVKVPDGVSLECAAAVLLQGMTAHYLTRSTYPLKAGETALVHAGAGGVGLLLTQMAAHIGARVITTVSTKAKAALSREAGASDVILYTEQEFEPEVKRLTGGKGVDVVYDSVGKTTFDGSLNCLRPRGMLVLFGASSGPVPPFDPILLNSKGSLFLTRPTLWHYIATRAELESRAGDVLGWAASGELKVRTEHTYPLAEAAQAQIDLEERKTTGKILLVP</sequence>
<dbReference type="InterPro" id="IPR011032">
    <property type="entry name" value="GroES-like_sf"/>
</dbReference>
<dbReference type="PANTHER" id="PTHR48106">
    <property type="entry name" value="QUINONE OXIDOREDUCTASE PIG3-RELATED"/>
    <property type="match status" value="1"/>
</dbReference>
<name>A0A2N9LFL0_9BACT</name>
<keyword evidence="2 4" id="KW-0560">Oxidoreductase</keyword>
<dbReference type="InterPro" id="IPR020843">
    <property type="entry name" value="ER"/>
</dbReference>
<dbReference type="AlphaFoldDB" id="A0A2N9LFL0"/>
<gene>
    <name evidence="4" type="primary">qor</name>
    <name evidence="4" type="ORF">SBA5_330090</name>
</gene>
<dbReference type="Pfam" id="PF08240">
    <property type="entry name" value="ADH_N"/>
    <property type="match status" value="1"/>
</dbReference>
<dbReference type="GO" id="GO:0035925">
    <property type="term" value="F:mRNA 3'-UTR AU-rich region binding"/>
    <property type="evidence" value="ECO:0007669"/>
    <property type="project" value="TreeGrafter"/>
</dbReference>
<dbReference type="EC" id="1.6.5.5" evidence="4"/>
<dbReference type="SMART" id="SM00829">
    <property type="entry name" value="PKS_ER"/>
    <property type="match status" value="1"/>
</dbReference>
<dbReference type="Pfam" id="PF00107">
    <property type="entry name" value="ADH_zinc_N"/>
    <property type="match status" value="1"/>
</dbReference>
<dbReference type="GO" id="GO:0005829">
    <property type="term" value="C:cytosol"/>
    <property type="evidence" value="ECO:0007669"/>
    <property type="project" value="TreeGrafter"/>
</dbReference>
<dbReference type="PANTHER" id="PTHR48106:SF13">
    <property type="entry name" value="QUINONE OXIDOREDUCTASE-RELATED"/>
    <property type="match status" value="1"/>
</dbReference>
<accession>A0A2N9LFL0</accession>
<proteinExistence type="predicted"/>
<dbReference type="GO" id="GO:0003960">
    <property type="term" value="F:quinone reductase (NADPH) activity"/>
    <property type="evidence" value="ECO:0007669"/>
    <property type="project" value="UniProtKB-EC"/>
</dbReference>
<dbReference type="InterPro" id="IPR047618">
    <property type="entry name" value="QOR-like"/>
</dbReference>
<evidence type="ECO:0000259" key="3">
    <source>
        <dbReference type="SMART" id="SM00829"/>
    </source>
</evidence>
<evidence type="ECO:0000256" key="1">
    <source>
        <dbReference type="ARBA" id="ARBA00022857"/>
    </source>
</evidence>
<evidence type="ECO:0000256" key="2">
    <source>
        <dbReference type="ARBA" id="ARBA00023002"/>
    </source>
</evidence>
<organism evidence="4 5">
    <name type="scientific">Candidatus Sulfuritelmatomonas gaucii</name>
    <dbReference type="NCBI Taxonomy" id="2043161"/>
    <lineage>
        <taxon>Bacteria</taxon>
        <taxon>Pseudomonadati</taxon>
        <taxon>Acidobacteriota</taxon>
        <taxon>Terriglobia</taxon>
        <taxon>Terriglobales</taxon>
        <taxon>Acidobacteriaceae</taxon>
        <taxon>Candidatus Sulfuritelmatomonas</taxon>
    </lineage>
</organism>
<reference evidence="5" key="1">
    <citation type="submission" date="2018-02" db="EMBL/GenBank/DDBJ databases">
        <authorList>
            <person name="Hausmann B."/>
        </authorList>
    </citation>
    <scope>NUCLEOTIDE SEQUENCE [LARGE SCALE GENOMIC DNA]</scope>
    <source>
        <strain evidence="5">Peat soil MAG SbA5</strain>
    </source>
</reference>
<dbReference type="SUPFAM" id="SSF50129">
    <property type="entry name" value="GroES-like"/>
    <property type="match status" value="1"/>
</dbReference>
<dbReference type="Proteomes" id="UP000239735">
    <property type="component" value="Unassembled WGS sequence"/>
</dbReference>
<dbReference type="EMBL" id="OKRB01000090">
    <property type="protein sequence ID" value="SPE22048.1"/>
    <property type="molecule type" value="Genomic_DNA"/>
</dbReference>
<dbReference type="SUPFAM" id="SSF51735">
    <property type="entry name" value="NAD(P)-binding Rossmann-fold domains"/>
    <property type="match status" value="1"/>
</dbReference>
<dbReference type="InterPro" id="IPR013149">
    <property type="entry name" value="ADH-like_C"/>
</dbReference>
<feature type="domain" description="Enoyl reductase (ER)" evidence="3">
    <location>
        <begin position="15"/>
        <end position="325"/>
    </location>
</feature>
<dbReference type="InterPro" id="IPR036291">
    <property type="entry name" value="NAD(P)-bd_dom_sf"/>
</dbReference>
<dbReference type="CDD" id="cd05286">
    <property type="entry name" value="QOR2"/>
    <property type="match status" value="1"/>
</dbReference>
<protein>
    <submittedName>
        <fullName evidence="4">Quinone oxidoreductase</fullName>
        <ecNumber evidence="4">1.6.5.5</ecNumber>
    </submittedName>
</protein>
<evidence type="ECO:0000313" key="4">
    <source>
        <dbReference type="EMBL" id="SPE22048.1"/>
    </source>
</evidence>
<dbReference type="GO" id="GO:0070402">
    <property type="term" value="F:NADPH binding"/>
    <property type="evidence" value="ECO:0007669"/>
    <property type="project" value="TreeGrafter"/>
</dbReference>
<dbReference type="Gene3D" id="3.40.50.720">
    <property type="entry name" value="NAD(P)-binding Rossmann-like Domain"/>
    <property type="match status" value="1"/>
</dbReference>
<dbReference type="FunFam" id="3.40.50.720:FF:000053">
    <property type="entry name" value="Quinone oxidoreductase 1"/>
    <property type="match status" value="1"/>
</dbReference>
<keyword evidence="1" id="KW-0521">NADP</keyword>